<evidence type="ECO:0000313" key="2">
    <source>
        <dbReference type="EMBL" id="CAK81512.1"/>
    </source>
</evidence>
<feature type="signal peptide" evidence="1">
    <location>
        <begin position="1"/>
        <end position="19"/>
    </location>
</feature>
<dbReference type="HOGENOM" id="CLU_2228401_0_0_1"/>
<proteinExistence type="predicted"/>
<dbReference type="InParanoid" id="A0DEP5"/>
<keyword evidence="3" id="KW-1185">Reference proteome</keyword>
<dbReference type="GeneID" id="5034694"/>
<dbReference type="EMBL" id="CT868407">
    <property type="protein sequence ID" value="CAK81512.1"/>
    <property type="molecule type" value="Genomic_DNA"/>
</dbReference>
<reference evidence="2 3" key="1">
    <citation type="journal article" date="2006" name="Nature">
        <title>Global trends of whole-genome duplications revealed by the ciliate Paramecium tetraurelia.</title>
        <authorList>
            <consortium name="Genoscope"/>
            <person name="Aury J.-M."/>
            <person name="Jaillon O."/>
            <person name="Duret L."/>
            <person name="Noel B."/>
            <person name="Jubin C."/>
            <person name="Porcel B.M."/>
            <person name="Segurens B."/>
            <person name="Daubin V."/>
            <person name="Anthouard V."/>
            <person name="Aiach N."/>
            <person name="Arnaiz O."/>
            <person name="Billaut A."/>
            <person name="Beisson J."/>
            <person name="Blanc I."/>
            <person name="Bouhouche K."/>
            <person name="Camara F."/>
            <person name="Duharcourt S."/>
            <person name="Guigo R."/>
            <person name="Gogendeau D."/>
            <person name="Katinka M."/>
            <person name="Keller A.-M."/>
            <person name="Kissmehl R."/>
            <person name="Klotz C."/>
            <person name="Koll F."/>
            <person name="Le Moue A."/>
            <person name="Lepere C."/>
            <person name="Malinsky S."/>
            <person name="Nowacki M."/>
            <person name="Nowak J.K."/>
            <person name="Plattner H."/>
            <person name="Poulain J."/>
            <person name="Ruiz F."/>
            <person name="Serrano V."/>
            <person name="Zagulski M."/>
            <person name="Dessen P."/>
            <person name="Betermier M."/>
            <person name="Weissenbach J."/>
            <person name="Scarpelli C."/>
            <person name="Schachter V."/>
            <person name="Sperling L."/>
            <person name="Meyer E."/>
            <person name="Cohen J."/>
            <person name="Wincker P."/>
        </authorList>
    </citation>
    <scope>NUCLEOTIDE SEQUENCE [LARGE SCALE GENOMIC DNA]</scope>
    <source>
        <strain evidence="2 3">Stock d4-2</strain>
    </source>
</reference>
<feature type="chain" id="PRO_5002623772" evidence="1">
    <location>
        <begin position="20"/>
        <end position="106"/>
    </location>
</feature>
<evidence type="ECO:0000256" key="1">
    <source>
        <dbReference type="SAM" id="SignalP"/>
    </source>
</evidence>
<keyword evidence="1" id="KW-0732">Signal</keyword>
<dbReference type="KEGG" id="ptm:GSPATT00016338001"/>
<gene>
    <name evidence="2" type="ORF">GSPATT00016338001</name>
</gene>
<dbReference type="RefSeq" id="XP_001448909.1">
    <property type="nucleotide sequence ID" value="XM_001448872.1"/>
</dbReference>
<organism evidence="2 3">
    <name type="scientific">Paramecium tetraurelia</name>
    <dbReference type="NCBI Taxonomy" id="5888"/>
    <lineage>
        <taxon>Eukaryota</taxon>
        <taxon>Sar</taxon>
        <taxon>Alveolata</taxon>
        <taxon>Ciliophora</taxon>
        <taxon>Intramacronucleata</taxon>
        <taxon>Oligohymenophorea</taxon>
        <taxon>Peniculida</taxon>
        <taxon>Parameciidae</taxon>
        <taxon>Paramecium</taxon>
    </lineage>
</organism>
<sequence length="106" mass="12104">MITLLTAIFLMVIQEMAKKQKDFLFDLKEGNSKSLDLSTKQDKHYIILNVRSQDDDKNSDLGEAQVKSSDDTHKRVAFYESAIFNSKIIEITLKCITSLCKGNSLW</sequence>
<accession>A0DEP5</accession>
<dbReference type="Proteomes" id="UP000000600">
    <property type="component" value="Unassembled WGS sequence"/>
</dbReference>
<evidence type="ECO:0000313" key="3">
    <source>
        <dbReference type="Proteomes" id="UP000000600"/>
    </source>
</evidence>
<dbReference type="AlphaFoldDB" id="A0DEP5"/>
<protein>
    <submittedName>
        <fullName evidence="2">Uncharacterized protein</fullName>
    </submittedName>
</protein>
<name>A0DEP5_PARTE</name>